<dbReference type="Proteomes" id="UP000179266">
    <property type="component" value="Unassembled WGS sequence"/>
</dbReference>
<feature type="transmembrane region" description="Helical" evidence="3">
    <location>
        <begin position="81"/>
        <end position="102"/>
    </location>
</feature>
<proteinExistence type="predicted"/>
<sequence>MKKKEDTDTPEKSKDDPDKKKKKNDIPLDKIIPETNDVIQERITGESETEDGSQPNNPEHPLLLEVQESLFEEEKSHRIDLISAFALIFSVLACIFVIKIYMNMNPNIENESEIFMKTQQRFDQLNLEIARLEKQTLLNYYSEEVDDLTTLMNNLDSLKNNSNTEIIDIAKKVQNEISILLTKLKNKNDEPKFIIKEVSN</sequence>
<gene>
    <name evidence="4" type="ORF">A2161_22295</name>
</gene>
<dbReference type="AlphaFoldDB" id="A0A1F7RYL2"/>
<comment type="caution">
    <text evidence="4">The sequence shown here is derived from an EMBL/GenBank/DDBJ whole genome shotgun (WGS) entry which is preliminary data.</text>
</comment>
<evidence type="ECO:0000313" key="5">
    <source>
        <dbReference type="Proteomes" id="UP000179266"/>
    </source>
</evidence>
<feature type="coiled-coil region" evidence="1">
    <location>
        <begin position="115"/>
        <end position="190"/>
    </location>
</feature>
<feature type="region of interest" description="Disordered" evidence="2">
    <location>
        <begin position="1"/>
        <end position="60"/>
    </location>
</feature>
<keyword evidence="1" id="KW-0175">Coiled coil</keyword>
<feature type="compositionally biased region" description="Basic and acidic residues" evidence="2">
    <location>
        <begin position="1"/>
        <end position="32"/>
    </location>
</feature>
<evidence type="ECO:0000256" key="3">
    <source>
        <dbReference type="SAM" id="Phobius"/>
    </source>
</evidence>
<protein>
    <submittedName>
        <fullName evidence="4">Uncharacterized protein</fullName>
    </submittedName>
</protein>
<name>A0A1F7RYL2_9BACT</name>
<reference evidence="4 5" key="1">
    <citation type="journal article" date="2016" name="Nat. Commun.">
        <title>Thousands of microbial genomes shed light on interconnected biogeochemical processes in an aquifer system.</title>
        <authorList>
            <person name="Anantharaman K."/>
            <person name="Brown C.T."/>
            <person name="Hug L.A."/>
            <person name="Sharon I."/>
            <person name="Castelle C.J."/>
            <person name="Probst A.J."/>
            <person name="Thomas B.C."/>
            <person name="Singh A."/>
            <person name="Wilkins M.J."/>
            <person name="Karaoz U."/>
            <person name="Brodie E.L."/>
            <person name="Williams K.H."/>
            <person name="Hubbard S.S."/>
            <person name="Banfield J.F."/>
        </authorList>
    </citation>
    <scope>NUCLEOTIDE SEQUENCE [LARGE SCALE GENOMIC DNA]</scope>
</reference>
<evidence type="ECO:0000256" key="2">
    <source>
        <dbReference type="SAM" id="MobiDB-lite"/>
    </source>
</evidence>
<keyword evidence="3" id="KW-0472">Membrane</keyword>
<evidence type="ECO:0000313" key="4">
    <source>
        <dbReference type="EMBL" id="OGL46551.1"/>
    </source>
</evidence>
<organism evidence="4 5">
    <name type="scientific">Candidatus Schekmanbacteria bacterium RBG_13_48_7</name>
    <dbReference type="NCBI Taxonomy" id="1817878"/>
    <lineage>
        <taxon>Bacteria</taxon>
        <taxon>Candidatus Schekmaniibacteriota</taxon>
    </lineage>
</organism>
<keyword evidence="3" id="KW-1133">Transmembrane helix</keyword>
<evidence type="ECO:0000256" key="1">
    <source>
        <dbReference type="SAM" id="Coils"/>
    </source>
</evidence>
<keyword evidence="3" id="KW-0812">Transmembrane</keyword>
<dbReference type="EMBL" id="MGDD01000123">
    <property type="protein sequence ID" value="OGL46551.1"/>
    <property type="molecule type" value="Genomic_DNA"/>
</dbReference>
<accession>A0A1F7RYL2</accession>